<gene>
    <name evidence="1" type="ORF">DM484_01890</name>
</gene>
<sequence>MENQTQATLISSGILDDVNLILGIDPYSGGASKEYFWPRNPSAWEVAYFLIRLATYVNSLVFFDKVEFIRFPTPIPLQAHLNFFTNENILQPTKEQYSINYDESHETLVNFVKLNLYTLKGFQGLFRNTISYKDFDDEDRSDYYASQLIATYWASEKYGYRYLAHAFETPAILYGINQGINVISQNKIDESISTKIAMNYINNKRKGILAEEMESASLFEISLPPILTLAILEAEDFRNLLEIVINIRKEAVSFRRKMYILDEAKAPLPQIKEAIAELENEGSILSKIISNVSLGSHLSIISLKYPADKLLAPKKNFLTLLSQTIPRRSVIARKITKLFYKSDLTVDGNQVVCCLRTFFDK</sequence>
<comment type="caution">
    <text evidence="1">The sequence shown here is derived from an EMBL/GenBank/DDBJ whole genome shotgun (WGS) entry which is preliminary data.</text>
</comment>
<reference evidence="1 2" key="1">
    <citation type="journal article" date="2018" name="Aquat. Microb. Ecol.">
        <title>Gammaproteobacterial methanotrophs dominate.</title>
        <authorList>
            <person name="Rissanen A.J."/>
            <person name="Saarenheimo J."/>
            <person name="Tiirola M."/>
            <person name="Peura S."/>
            <person name="Aalto S.L."/>
            <person name="Karvinen A."/>
            <person name="Nykanen H."/>
        </authorList>
    </citation>
    <scope>NUCLEOTIDE SEQUENCE [LARGE SCALE GENOMIC DNA]</scope>
    <source>
        <strain evidence="1">AMbin10</strain>
    </source>
</reference>
<dbReference type="Proteomes" id="UP000249396">
    <property type="component" value="Unassembled WGS sequence"/>
</dbReference>
<name>A0A2W4RQ19_9GAMM</name>
<accession>A0A2W4RQ19</accession>
<evidence type="ECO:0000313" key="2">
    <source>
        <dbReference type="Proteomes" id="UP000249396"/>
    </source>
</evidence>
<dbReference type="EMBL" id="QJPH01000136">
    <property type="protein sequence ID" value="PZN85023.1"/>
    <property type="molecule type" value="Genomic_DNA"/>
</dbReference>
<proteinExistence type="predicted"/>
<dbReference type="AlphaFoldDB" id="A0A2W4RQ19"/>
<protein>
    <submittedName>
        <fullName evidence="1">Uncharacterized protein</fullName>
    </submittedName>
</protein>
<evidence type="ECO:0000313" key="1">
    <source>
        <dbReference type="EMBL" id="PZN85023.1"/>
    </source>
</evidence>
<organism evidence="1 2">
    <name type="scientific">Candidatus Methylumidiphilus alinenensis</name>
    <dbReference type="NCBI Taxonomy" id="2202197"/>
    <lineage>
        <taxon>Bacteria</taxon>
        <taxon>Pseudomonadati</taxon>
        <taxon>Pseudomonadota</taxon>
        <taxon>Gammaproteobacteria</taxon>
        <taxon>Methylococcales</taxon>
        <taxon>Candidatus Methylumidiphilus</taxon>
    </lineage>
</organism>